<feature type="compositionally biased region" description="Basic and acidic residues" evidence="1">
    <location>
        <begin position="1"/>
        <end position="40"/>
    </location>
</feature>
<reference evidence="2 3" key="1">
    <citation type="submission" date="2023-06" db="EMBL/GenBank/DDBJ databases">
        <authorList>
            <person name="Feng G."/>
            <person name="Li J."/>
            <person name="Zhu H."/>
        </authorList>
    </citation>
    <scope>NUCLEOTIDE SEQUENCE [LARGE SCALE GENOMIC DNA]</scope>
    <source>
        <strain evidence="2 3">RHCKG23</strain>
    </source>
</reference>
<sequence length="339" mass="35266">MGRHTADLSSDRGTREHLDRPVVGERRAARDRLRTSEHAVLHATPQVETATLPSAPLSAPATTRSTAGSPATGPVPTGAVLSRPAPADTARGPLGVRAVKQGRAVEQGRAVVPVERAPRTVNSVIRGRGTIPVLSFVAVFGFVGGSLFNPMQPDVAQAAVTAPVLVKAPVEPQQYTAHGTYAAFDLTRDGYGVTVPKPKVTAPPATDDSADATDTDAAKDGTAKTVEPSNTLAAAAATPDPGSAQAIAQQMVADRGWGSDQFNCLVSLWNKESGWRVNAYNPSGAYGIPQSLPGSKMASAGADWQTNPATQITWGLNYISGVYGTPCGAWAHSVANNWY</sequence>
<name>A0ABT7T7Y5_9MICO</name>
<organism evidence="2 3">
    <name type="scientific">Curtobacterium citri</name>
    <dbReference type="NCBI Taxonomy" id="3055139"/>
    <lineage>
        <taxon>Bacteria</taxon>
        <taxon>Bacillati</taxon>
        <taxon>Actinomycetota</taxon>
        <taxon>Actinomycetes</taxon>
        <taxon>Micrococcales</taxon>
        <taxon>Microbacteriaceae</taxon>
        <taxon>Curtobacterium</taxon>
    </lineage>
</organism>
<feature type="compositionally biased region" description="Low complexity" evidence="1">
    <location>
        <begin position="49"/>
        <end position="67"/>
    </location>
</feature>
<protein>
    <recommendedName>
        <fullName evidence="4">Lytic transglycosylase domain-containing protein</fullName>
    </recommendedName>
</protein>
<dbReference type="InterPro" id="IPR023346">
    <property type="entry name" value="Lysozyme-like_dom_sf"/>
</dbReference>
<evidence type="ECO:0000313" key="2">
    <source>
        <dbReference type="EMBL" id="MDM7885484.1"/>
    </source>
</evidence>
<gene>
    <name evidence="2" type="ORF">QUG92_10235</name>
</gene>
<feature type="region of interest" description="Disordered" evidence="1">
    <location>
        <begin position="197"/>
        <end position="229"/>
    </location>
</feature>
<keyword evidence="3" id="KW-1185">Reference proteome</keyword>
<dbReference type="RefSeq" id="WP_289458931.1">
    <property type="nucleotide sequence ID" value="NZ_JAUCML010000005.1"/>
</dbReference>
<dbReference type="Gene3D" id="1.10.530.10">
    <property type="match status" value="1"/>
</dbReference>
<feature type="compositionally biased region" description="Low complexity" evidence="1">
    <location>
        <begin position="197"/>
        <end position="207"/>
    </location>
</feature>
<accession>A0ABT7T7Y5</accession>
<dbReference type="Proteomes" id="UP001237823">
    <property type="component" value="Unassembled WGS sequence"/>
</dbReference>
<feature type="region of interest" description="Disordered" evidence="1">
    <location>
        <begin position="1"/>
        <end position="92"/>
    </location>
</feature>
<dbReference type="EMBL" id="JAUCML010000005">
    <property type="protein sequence ID" value="MDM7885484.1"/>
    <property type="molecule type" value="Genomic_DNA"/>
</dbReference>
<evidence type="ECO:0000313" key="3">
    <source>
        <dbReference type="Proteomes" id="UP001237823"/>
    </source>
</evidence>
<dbReference type="SUPFAM" id="SSF53955">
    <property type="entry name" value="Lysozyme-like"/>
    <property type="match status" value="1"/>
</dbReference>
<evidence type="ECO:0008006" key="4">
    <source>
        <dbReference type="Google" id="ProtNLM"/>
    </source>
</evidence>
<comment type="caution">
    <text evidence="2">The sequence shown here is derived from an EMBL/GenBank/DDBJ whole genome shotgun (WGS) entry which is preliminary data.</text>
</comment>
<evidence type="ECO:0000256" key="1">
    <source>
        <dbReference type="SAM" id="MobiDB-lite"/>
    </source>
</evidence>
<proteinExistence type="predicted"/>